<evidence type="ECO:0000256" key="1">
    <source>
        <dbReference type="SAM" id="MobiDB-lite"/>
    </source>
</evidence>
<accession>A0A3S1CNW6</accession>
<sequence length="154" mass="16987">MLLIEVRNVGLINAVCPEELPTFKAAIESLMQGDRLRLAATVENEDSLVTPEPVPEDVIDVEPTSVDEQPKEAPEVPENHNSNGNGHHKDTDNFVMLATTEELKKCDRPKLIKLANEHQSPGYQNKTRDKLAELLTGKVTVDEISPALDGKGRK</sequence>
<reference evidence="2 3" key="1">
    <citation type="journal article" date="2019" name="Genome Biol. Evol.">
        <title>Day and night: Metabolic profiles and evolutionary relationships of six axenic non-marine cyanobacteria.</title>
        <authorList>
            <person name="Will S.E."/>
            <person name="Henke P."/>
            <person name="Boedeker C."/>
            <person name="Huang S."/>
            <person name="Brinkmann H."/>
            <person name="Rohde M."/>
            <person name="Jarek M."/>
            <person name="Friedl T."/>
            <person name="Seufert S."/>
            <person name="Schumacher M."/>
            <person name="Overmann J."/>
            <person name="Neumann-Schaal M."/>
            <person name="Petersen J."/>
        </authorList>
    </citation>
    <scope>NUCLEOTIDE SEQUENCE [LARGE SCALE GENOMIC DNA]</scope>
    <source>
        <strain evidence="2 3">SAG 1403-4b</strain>
    </source>
</reference>
<protein>
    <submittedName>
        <fullName evidence="2">Uncharacterized protein</fullName>
    </submittedName>
</protein>
<organism evidence="2 3">
    <name type="scientific">Trichormus variabilis SAG 1403-4b</name>
    <dbReference type="NCBI Taxonomy" id="447716"/>
    <lineage>
        <taxon>Bacteria</taxon>
        <taxon>Bacillati</taxon>
        <taxon>Cyanobacteriota</taxon>
        <taxon>Cyanophyceae</taxon>
        <taxon>Nostocales</taxon>
        <taxon>Nostocaceae</taxon>
        <taxon>Trichormus</taxon>
    </lineage>
</organism>
<comment type="caution">
    <text evidence="2">The sequence shown here is derived from an EMBL/GenBank/DDBJ whole genome shotgun (WGS) entry which is preliminary data.</text>
</comment>
<dbReference type="EMBL" id="RSCM01000009">
    <property type="protein sequence ID" value="RUS95782.1"/>
    <property type="molecule type" value="Genomic_DNA"/>
</dbReference>
<dbReference type="RefSeq" id="WP_127054860.1">
    <property type="nucleotide sequence ID" value="NZ_RSCM01000009.1"/>
</dbReference>
<keyword evidence="3" id="KW-1185">Reference proteome</keyword>
<proteinExistence type="predicted"/>
<gene>
    <name evidence="2" type="ORF">DSM107003_29580</name>
</gene>
<evidence type="ECO:0000313" key="2">
    <source>
        <dbReference type="EMBL" id="RUS95782.1"/>
    </source>
</evidence>
<name>A0A3S1CNW6_ANAVA</name>
<evidence type="ECO:0000313" key="3">
    <source>
        <dbReference type="Proteomes" id="UP000276103"/>
    </source>
</evidence>
<dbReference type="Proteomes" id="UP000276103">
    <property type="component" value="Unassembled WGS sequence"/>
</dbReference>
<feature type="region of interest" description="Disordered" evidence="1">
    <location>
        <begin position="47"/>
        <end position="91"/>
    </location>
</feature>
<dbReference type="AlphaFoldDB" id="A0A3S1CNW6"/>
<feature type="compositionally biased region" description="Basic and acidic residues" evidence="1">
    <location>
        <begin position="68"/>
        <end position="78"/>
    </location>
</feature>